<organism evidence="1 2">
    <name type="scientific">Cohnella kolymensis</name>
    <dbReference type="NCBI Taxonomy" id="1590652"/>
    <lineage>
        <taxon>Bacteria</taxon>
        <taxon>Bacillati</taxon>
        <taxon>Bacillota</taxon>
        <taxon>Bacilli</taxon>
        <taxon>Bacillales</taxon>
        <taxon>Paenibacillaceae</taxon>
        <taxon>Cohnella</taxon>
    </lineage>
</organism>
<keyword evidence="2" id="KW-1185">Reference proteome</keyword>
<accession>A0ABR5A439</accession>
<dbReference type="Proteomes" id="UP000054526">
    <property type="component" value="Unassembled WGS sequence"/>
</dbReference>
<protein>
    <submittedName>
        <fullName evidence="1">Uncharacterized protein</fullName>
    </submittedName>
</protein>
<reference evidence="1 2" key="1">
    <citation type="submission" date="2014-12" db="EMBL/GenBank/DDBJ databases">
        <title>Draft genome sequence of Cohnella kolymensis strain B-2846.</title>
        <authorList>
            <person name="Karlyshev A.V."/>
            <person name="Kudryashova E.B."/>
        </authorList>
    </citation>
    <scope>NUCLEOTIDE SEQUENCE [LARGE SCALE GENOMIC DNA]</scope>
    <source>
        <strain evidence="1 2">VKM B-2846</strain>
    </source>
</reference>
<dbReference type="EMBL" id="JXAL01000024">
    <property type="protein sequence ID" value="KIL35202.1"/>
    <property type="molecule type" value="Genomic_DNA"/>
</dbReference>
<evidence type="ECO:0000313" key="2">
    <source>
        <dbReference type="Proteomes" id="UP000054526"/>
    </source>
</evidence>
<evidence type="ECO:0000313" key="1">
    <source>
        <dbReference type="EMBL" id="KIL35202.1"/>
    </source>
</evidence>
<proteinExistence type="predicted"/>
<gene>
    <name evidence="1" type="ORF">SD71_16195</name>
</gene>
<sequence>MLSGYDTAKATAALERALETEIRGLTALVLQTAKSNIRYYPEVRNHLNAQLFVVANKMICGEVMADYWQAWLEQFGKGSLMAGTNENPGLVKYFNSDSWNRLRSRSSRVVLGRPKGNYRSIDGKIRRSGGGYAGVDLEELAERGDIDPKFGPTPPTFFLRVALQSNRNRILQGIASVIEEFPYHKYFTAR</sequence>
<comment type="caution">
    <text evidence="1">The sequence shown here is derived from an EMBL/GenBank/DDBJ whole genome shotgun (WGS) entry which is preliminary data.</text>
</comment>
<name>A0ABR5A439_9BACL</name>